<dbReference type="STRING" id="62062.ENSHHUP00000008757"/>
<dbReference type="Proteomes" id="UP000314982">
    <property type="component" value="Unassembled WGS sequence"/>
</dbReference>
<protein>
    <submittedName>
        <fullName evidence="2">Uncharacterized protein</fullName>
    </submittedName>
</protein>
<reference evidence="3" key="1">
    <citation type="submission" date="2018-06" db="EMBL/GenBank/DDBJ databases">
        <title>Genome assembly of Danube salmon.</title>
        <authorList>
            <person name="Macqueen D.J."/>
            <person name="Gundappa M.K."/>
        </authorList>
    </citation>
    <scope>NUCLEOTIDE SEQUENCE [LARGE SCALE GENOMIC DNA]</scope>
</reference>
<feature type="compositionally biased region" description="Low complexity" evidence="1">
    <location>
        <begin position="153"/>
        <end position="165"/>
    </location>
</feature>
<feature type="compositionally biased region" description="Low complexity" evidence="1">
    <location>
        <begin position="85"/>
        <end position="94"/>
    </location>
</feature>
<feature type="region of interest" description="Disordered" evidence="1">
    <location>
        <begin position="75"/>
        <end position="94"/>
    </location>
</feature>
<reference evidence="2" key="2">
    <citation type="submission" date="2025-08" db="UniProtKB">
        <authorList>
            <consortium name="Ensembl"/>
        </authorList>
    </citation>
    <scope>IDENTIFICATION</scope>
</reference>
<evidence type="ECO:0000256" key="1">
    <source>
        <dbReference type="SAM" id="MobiDB-lite"/>
    </source>
</evidence>
<evidence type="ECO:0000313" key="2">
    <source>
        <dbReference type="Ensembl" id="ENSHHUP00000008757.1"/>
    </source>
</evidence>
<keyword evidence="3" id="KW-1185">Reference proteome</keyword>
<dbReference type="Ensembl" id="ENSHHUT00000009019.1">
    <property type="protein sequence ID" value="ENSHHUP00000008757.1"/>
    <property type="gene ID" value="ENSHHUG00000005360.1"/>
</dbReference>
<name>A0A4W5JYK8_9TELE</name>
<feature type="region of interest" description="Disordered" evidence="1">
    <location>
        <begin position="134"/>
        <end position="165"/>
    </location>
</feature>
<evidence type="ECO:0000313" key="3">
    <source>
        <dbReference type="Proteomes" id="UP000314982"/>
    </source>
</evidence>
<reference evidence="2" key="3">
    <citation type="submission" date="2025-09" db="UniProtKB">
        <authorList>
            <consortium name="Ensembl"/>
        </authorList>
    </citation>
    <scope>IDENTIFICATION</scope>
</reference>
<proteinExistence type="predicted"/>
<organism evidence="2 3">
    <name type="scientific">Hucho hucho</name>
    <name type="common">huchen</name>
    <dbReference type="NCBI Taxonomy" id="62062"/>
    <lineage>
        <taxon>Eukaryota</taxon>
        <taxon>Metazoa</taxon>
        <taxon>Chordata</taxon>
        <taxon>Craniata</taxon>
        <taxon>Vertebrata</taxon>
        <taxon>Euteleostomi</taxon>
        <taxon>Actinopterygii</taxon>
        <taxon>Neopterygii</taxon>
        <taxon>Teleostei</taxon>
        <taxon>Protacanthopterygii</taxon>
        <taxon>Salmoniformes</taxon>
        <taxon>Salmonidae</taxon>
        <taxon>Salmoninae</taxon>
        <taxon>Hucho</taxon>
    </lineage>
</organism>
<accession>A0A4W5JYK8</accession>
<dbReference type="AlphaFoldDB" id="A0A4W5JYK8"/>
<sequence length="188" mass="20324">MGLVLTVLVHVAQMEMERVKTSDSYQVNLNRVLAGLPLPLHPLPLPLNIHTRLSSGSSSSPCTPAMQRAAIQQNANLHSSRDSPHSSSMSDMATSPMSPMFDDVFWDFQSSVECPPKVPERTTSKFYCKELMSHHRTSSSGGPQSPVEKGGKSMSSHRSSSSSSQSGLCPCVLHNYSLASPLPLSLCL</sequence>